<name>A0AAD8U4F3_LOLMU</name>
<dbReference type="Proteomes" id="UP001231189">
    <property type="component" value="Unassembled WGS sequence"/>
</dbReference>
<evidence type="ECO:0000256" key="1">
    <source>
        <dbReference type="SAM" id="MobiDB-lite"/>
    </source>
</evidence>
<proteinExistence type="predicted"/>
<feature type="region of interest" description="Disordered" evidence="1">
    <location>
        <begin position="1"/>
        <end position="29"/>
    </location>
</feature>
<accession>A0AAD8U4F3</accession>
<organism evidence="2 3">
    <name type="scientific">Lolium multiflorum</name>
    <name type="common">Italian ryegrass</name>
    <name type="synonym">Lolium perenne subsp. multiflorum</name>
    <dbReference type="NCBI Taxonomy" id="4521"/>
    <lineage>
        <taxon>Eukaryota</taxon>
        <taxon>Viridiplantae</taxon>
        <taxon>Streptophyta</taxon>
        <taxon>Embryophyta</taxon>
        <taxon>Tracheophyta</taxon>
        <taxon>Spermatophyta</taxon>
        <taxon>Magnoliopsida</taxon>
        <taxon>Liliopsida</taxon>
        <taxon>Poales</taxon>
        <taxon>Poaceae</taxon>
        <taxon>BOP clade</taxon>
        <taxon>Pooideae</taxon>
        <taxon>Poodae</taxon>
        <taxon>Poeae</taxon>
        <taxon>Poeae Chloroplast Group 2 (Poeae type)</taxon>
        <taxon>Loliodinae</taxon>
        <taxon>Loliinae</taxon>
        <taxon>Lolium</taxon>
    </lineage>
</organism>
<gene>
    <name evidence="2" type="ORF">QYE76_014266</name>
</gene>
<evidence type="ECO:0000313" key="2">
    <source>
        <dbReference type="EMBL" id="KAK1697569.1"/>
    </source>
</evidence>
<dbReference type="AlphaFoldDB" id="A0AAD8U4F3"/>
<evidence type="ECO:0000313" key="3">
    <source>
        <dbReference type="Proteomes" id="UP001231189"/>
    </source>
</evidence>
<protein>
    <submittedName>
        <fullName evidence="2">Uncharacterized protein</fullName>
    </submittedName>
</protein>
<sequence length="71" mass="6952">MSTKGCQAQAPAAGNRAPTAGSTPLPRRGQIKEKIIKDVVAAVASMAAGLVARADKNGPGGLPVAADADGK</sequence>
<reference evidence="2" key="1">
    <citation type="submission" date="2023-07" db="EMBL/GenBank/DDBJ databases">
        <title>A chromosome-level genome assembly of Lolium multiflorum.</title>
        <authorList>
            <person name="Chen Y."/>
            <person name="Copetti D."/>
            <person name="Kolliker R."/>
            <person name="Studer B."/>
        </authorList>
    </citation>
    <scope>NUCLEOTIDE SEQUENCE</scope>
    <source>
        <strain evidence="2">02402/16</strain>
        <tissue evidence="2">Leaf</tissue>
    </source>
</reference>
<dbReference type="EMBL" id="JAUUTY010000001">
    <property type="protein sequence ID" value="KAK1697569.1"/>
    <property type="molecule type" value="Genomic_DNA"/>
</dbReference>
<keyword evidence="3" id="KW-1185">Reference proteome</keyword>
<comment type="caution">
    <text evidence="2">The sequence shown here is derived from an EMBL/GenBank/DDBJ whole genome shotgun (WGS) entry which is preliminary data.</text>
</comment>